<reference evidence="1" key="1">
    <citation type="submission" date="2018-02" db="EMBL/GenBank/DDBJ databases">
        <title>The genomes of Aspergillus section Nigri reveals drivers in fungal speciation.</title>
        <authorList>
            <consortium name="DOE Joint Genome Institute"/>
            <person name="Vesth T.C."/>
            <person name="Nybo J."/>
            <person name="Theobald S."/>
            <person name="Brandl J."/>
            <person name="Frisvad J.C."/>
            <person name="Nielsen K.F."/>
            <person name="Lyhne E.K."/>
            <person name="Kogle M.E."/>
            <person name="Kuo A."/>
            <person name="Riley R."/>
            <person name="Clum A."/>
            <person name="Nolan M."/>
            <person name="Lipzen A."/>
            <person name="Salamov A."/>
            <person name="Henrissat B."/>
            <person name="Wiebenga A."/>
            <person name="De vries R.P."/>
            <person name="Grigoriev I.V."/>
            <person name="Mortensen U.H."/>
            <person name="Andersen M.R."/>
            <person name="Baker S.E."/>
        </authorList>
    </citation>
    <scope>NUCLEOTIDE SEQUENCE</scope>
    <source>
        <strain evidence="1">CBS 115574</strain>
    </source>
</reference>
<accession>A0ACD1I242</accession>
<organism evidence="1 2">
    <name type="scientific">Aspergillus costaricaensis CBS 115574</name>
    <dbReference type="NCBI Taxonomy" id="1448317"/>
    <lineage>
        <taxon>Eukaryota</taxon>
        <taxon>Fungi</taxon>
        <taxon>Dikarya</taxon>
        <taxon>Ascomycota</taxon>
        <taxon>Pezizomycotina</taxon>
        <taxon>Eurotiomycetes</taxon>
        <taxon>Eurotiomycetidae</taxon>
        <taxon>Eurotiales</taxon>
        <taxon>Aspergillaceae</taxon>
        <taxon>Aspergillus</taxon>
        <taxon>Aspergillus subgen. Circumdati</taxon>
    </lineage>
</organism>
<evidence type="ECO:0000313" key="1">
    <source>
        <dbReference type="EMBL" id="RAK84362.1"/>
    </source>
</evidence>
<dbReference type="Proteomes" id="UP000249748">
    <property type="component" value="Unassembled WGS sequence"/>
</dbReference>
<keyword evidence="2" id="KW-1185">Reference proteome</keyword>
<proteinExistence type="predicted"/>
<gene>
    <name evidence="1" type="ORF">BO79DRAFT_158484</name>
</gene>
<protein>
    <submittedName>
        <fullName evidence="1">Uncharacterized protein</fullName>
    </submittedName>
</protein>
<evidence type="ECO:0000313" key="2">
    <source>
        <dbReference type="Proteomes" id="UP000249748"/>
    </source>
</evidence>
<dbReference type="EMBL" id="KZ824575">
    <property type="protein sequence ID" value="RAK84362.1"/>
    <property type="molecule type" value="Genomic_DNA"/>
</dbReference>
<name>A0ACD1I242_9EURO</name>
<sequence>MSLIGHVFNRSLQRNIPVYLSETDPGFTRLTTVIDQNVKFAALALLKERFESGSLFNESDMRLMERVTITNLFHGSPGDPNEHLSVQGEYNNGNMVKGGHASVDASKQTIRVSPTHTLPLTNHRNIKHLLTDAYSCYLAS</sequence>